<keyword evidence="7 13" id="KW-0175">Coiled coil</keyword>
<dbReference type="InterPro" id="IPR001965">
    <property type="entry name" value="Znf_PHD"/>
</dbReference>
<feature type="compositionally biased region" description="Low complexity" evidence="14">
    <location>
        <begin position="478"/>
        <end position="497"/>
    </location>
</feature>
<feature type="coiled-coil region" evidence="13">
    <location>
        <begin position="776"/>
        <end position="831"/>
    </location>
</feature>
<dbReference type="SMART" id="SM00391">
    <property type="entry name" value="MBD"/>
    <property type="match status" value="1"/>
</dbReference>
<feature type="region of interest" description="Disordered" evidence="14">
    <location>
        <begin position="2100"/>
        <end position="2150"/>
    </location>
</feature>
<dbReference type="FunFam" id="3.30.40.10:FF:000199">
    <property type="entry name" value="Bromodomain adjacent to zinc finger domain 2B"/>
    <property type="match status" value="1"/>
</dbReference>
<dbReference type="Proteomes" id="UP000005204">
    <property type="component" value="Unassembled WGS sequence"/>
</dbReference>
<feature type="compositionally biased region" description="Low complexity" evidence="14">
    <location>
        <begin position="599"/>
        <end position="611"/>
    </location>
</feature>
<feature type="domain" description="PHD-type" evidence="16">
    <location>
        <begin position="2047"/>
        <end position="2096"/>
    </location>
</feature>
<dbReference type="InterPro" id="IPR018501">
    <property type="entry name" value="DDT_dom"/>
</dbReference>
<dbReference type="InterPro" id="IPR001739">
    <property type="entry name" value="Methyl_CpG_DNA-bd"/>
</dbReference>
<evidence type="ECO:0000259" key="15">
    <source>
        <dbReference type="PROSITE" id="PS50014"/>
    </source>
</evidence>
<feature type="compositionally biased region" description="Polar residues" evidence="14">
    <location>
        <begin position="158"/>
        <end position="172"/>
    </location>
</feature>
<feature type="coiled-coil region" evidence="13">
    <location>
        <begin position="855"/>
        <end position="882"/>
    </location>
</feature>
<feature type="region of interest" description="Disordered" evidence="14">
    <location>
        <begin position="120"/>
        <end position="228"/>
    </location>
</feature>
<evidence type="ECO:0000256" key="10">
    <source>
        <dbReference type="ARBA" id="ARBA00023242"/>
    </source>
</evidence>
<dbReference type="SUPFAM" id="SSF54171">
    <property type="entry name" value="DNA-binding domain"/>
    <property type="match status" value="1"/>
</dbReference>
<evidence type="ECO:0000256" key="4">
    <source>
        <dbReference type="ARBA" id="ARBA00022771"/>
    </source>
</evidence>
<evidence type="ECO:0000256" key="7">
    <source>
        <dbReference type="ARBA" id="ARBA00023054"/>
    </source>
</evidence>
<dbReference type="Pfam" id="PF15613">
    <property type="entry name" value="WSD"/>
    <property type="match status" value="1"/>
</dbReference>
<feature type="region of interest" description="Disordered" evidence="14">
    <location>
        <begin position="1371"/>
        <end position="1390"/>
    </location>
</feature>
<evidence type="ECO:0000313" key="20">
    <source>
        <dbReference type="Proteomes" id="UP000005204"/>
    </source>
</evidence>
<comment type="similarity">
    <text evidence="2">Belongs to the WAL family.</text>
</comment>
<evidence type="ECO:0000256" key="1">
    <source>
        <dbReference type="ARBA" id="ARBA00004123"/>
    </source>
</evidence>
<dbReference type="PROSITE" id="PS50014">
    <property type="entry name" value="BROMODOMAIN_2"/>
    <property type="match status" value="1"/>
</dbReference>
<dbReference type="GO" id="GO:0008270">
    <property type="term" value="F:zinc ion binding"/>
    <property type="evidence" value="ECO:0007669"/>
    <property type="project" value="UniProtKB-KW"/>
</dbReference>
<feature type="region of interest" description="Disordered" evidence="14">
    <location>
        <begin position="1804"/>
        <end position="1833"/>
    </location>
</feature>
<dbReference type="Gene3D" id="3.30.40.10">
    <property type="entry name" value="Zinc/RING finger domain, C3HC4 (zinc finger)"/>
    <property type="match status" value="2"/>
</dbReference>
<dbReference type="Gene3D" id="3.30.890.10">
    <property type="entry name" value="Methyl-cpg-binding Protein 2, Chain A"/>
    <property type="match status" value="1"/>
</dbReference>
<feature type="region of interest" description="Disordered" evidence="14">
    <location>
        <begin position="2165"/>
        <end position="2219"/>
    </location>
</feature>
<dbReference type="SMART" id="SM00571">
    <property type="entry name" value="DDT"/>
    <property type="match status" value="1"/>
</dbReference>
<evidence type="ECO:0000256" key="11">
    <source>
        <dbReference type="PROSITE-ProRule" id="PRU00035"/>
    </source>
</evidence>
<dbReference type="PROSITE" id="PS50982">
    <property type="entry name" value="MBD"/>
    <property type="match status" value="1"/>
</dbReference>
<reference evidence="19" key="2">
    <citation type="submission" date="2022-06" db="UniProtKB">
        <authorList>
            <consortium name="EnsemblMetazoa"/>
        </authorList>
    </citation>
    <scope>IDENTIFICATION</scope>
    <source>
        <strain evidence="19">p50T (Dazao)</strain>
    </source>
</reference>
<feature type="compositionally biased region" description="Basic and acidic residues" evidence="14">
    <location>
        <begin position="1233"/>
        <end position="1258"/>
    </location>
</feature>
<evidence type="ECO:0000256" key="5">
    <source>
        <dbReference type="ARBA" id="ARBA00022833"/>
    </source>
</evidence>
<feature type="domain" description="PHD-type" evidence="16">
    <location>
        <begin position="1993"/>
        <end position="2043"/>
    </location>
</feature>
<dbReference type="GO" id="GO:0000785">
    <property type="term" value="C:chromatin"/>
    <property type="evidence" value="ECO:0007669"/>
    <property type="project" value="TreeGrafter"/>
</dbReference>
<feature type="compositionally biased region" description="Basic and acidic residues" evidence="14">
    <location>
        <begin position="1211"/>
        <end position="1224"/>
    </location>
</feature>
<dbReference type="SMART" id="SM00297">
    <property type="entry name" value="BROMO"/>
    <property type="match status" value="1"/>
</dbReference>
<dbReference type="PROSITE" id="PS00018">
    <property type="entry name" value="EF_HAND_1"/>
    <property type="match status" value="1"/>
</dbReference>
<dbReference type="PANTHER" id="PTHR45915">
    <property type="entry name" value="TRANSCRIPTION INTERMEDIARY FACTOR"/>
    <property type="match status" value="1"/>
</dbReference>
<dbReference type="InterPro" id="IPR019787">
    <property type="entry name" value="Znf_PHD-finger"/>
</dbReference>
<dbReference type="PROSITE" id="PS00633">
    <property type="entry name" value="BROMODOMAIN_1"/>
    <property type="match status" value="1"/>
</dbReference>
<feature type="region of interest" description="Disordered" evidence="14">
    <location>
        <begin position="1159"/>
        <end position="1283"/>
    </location>
</feature>
<dbReference type="InterPro" id="IPR016177">
    <property type="entry name" value="DNA-bd_dom_sf"/>
</dbReference>
<feature type="region of interest" description="Disordered" evidence="14">
    <location>
        <begin position="595"/>
        <end position="624"/>
    </location>
</feature>
<evidence type="ECO:0000256" key="14">
    <source>
        <dbReference type="SAM" id="MobiDB-lite"/>
    </source>
</evidence>
<accession>A0A8R2M498</accession>
<feature type="compositionally biased region" description="Basic residues" evidence="14">
    <location>
        <begin position="2100"/>
        <end position="2110"/>
    </location>
</feature>
<dbReference type="Pfam" id="PF15612">
    <property type="entry name" value="WHIM1"/>
    <property type="match status" value="1"/>
</dbReference>
<dbReference type="PROSITE" id="PS50016">
    <property type="entry name" value="ZF_PHD_2"/>
    <property type="match status" value="2"/>
</dbReference>
<dbReference type="SUPFAM" id="SSF47370">
    <property type="entry name" value="Bromodomain"/>
    <property type="match status" value="1"/>
</dbReference>
<keyword evidence="20" id="KW-1185">Reference proteome</keyword>
<dbReference type="SUPFAM" id="SSF57903">
    <property type="entry name" value="FYVE/PHD zinc finger"/>
    <property type="match status" value="2"/>
</dbReference>
<evidence type="ECO:0000259" key="16">
    <source>
        <dbReference type="PROSITE" id="PS50016"/>
    </source>
</evidence>
<dbReference type="Gene3D" id="1.20.920.10">
    <property type="entry name" value="Bromodomain-like"/>
    <property type="match status" value="1"/>
</dbReference>
<dbReference type="InterPro" id="IPR018359">
    <property type="entry name" value="Bromodomain_CS"/>
</dbReference>
<evidence type="ECO:0000259" key="18">
    <source>
        <dbReference type="PROSITE" id="PS50982"/>
    </source>
</evidence>
<keyword evidence="9" id="KW-0804">Transcription</keyword>
<dbReference type="EnsemblMetazoa" id="XM_038017265.1">
    <property type="protein sequence ID" value="XP_037873193.1"/>
    <property type="gene ID" value="LOC101745407"/>
</dbReference>
<dbReference type="Pfam" id="PF00628">
    <property type="entry name" value="PHD"/>
    <property type="match status" value="2"/>
</dbReference>
<feature type="compositionally biased region" description="Basic and acidic residues" evidence="14">
    <location>
        <begin position="615"/>
        <end position="624"/>
    </location>
</feature>
<proteinExistence type="inferred from homology"/>
<feature type="domain" description="MBD" evidence="18">
    <location>
        <begin position="619"/>
        <end position="695"/>
    </location>
</feature>
<dbReference type="Pfam" id="PF01429">
    <property type="entry name" value="MBD"/>
    <property type="match status" value="1"/>
</dbReference>
<evidence type="ECO:0008006" key="21">
    <source>
        <dbReference type="Google" id="ProtNLM"/>
    </source>
</evidence>
<dbReference type="InterPro" id="IPR028942">
    <property type="entry name" value="WHIM1_dom"/>
</dbReference>
<keyword evidence="6" id="KW-0805">Transcription regulation</keyword>
<feature type="region of interest" description="Disordered" evidence="14">
    <location>
        <begin position="319"/>
        <end position="400"/>
    </location>
</feature>
<feature type="coiled-coil region" evidence="13">
    <location>
        <begin position="1660"/>
        <end position="1691"/>
    </location>
</feature>
<organism evidence="19 20">
    <name type="scientific">Bombyx mori</name>
    <name type="common">Silk moth</name>
    <dbReference type="NCBI Taxonomy" id="7091"/>
    <lineage>
        <taxon>Eukaryota</taxon>
        <taxon>Metazoa</taxon>
        <taxon>Ecdysozoa</taxon>
        <taxon>Arthropoda</taxon>
        <taxon>Hexapoda</taxon>
        <taxon>Insecta</taxon>
        <taxon>Pterygota</taxon>
        <taxon>Neoptera</taxon>
        <taxon>Endopterygota</taxon>
        <taxon>Lepidoptera</taxon>
        <taxon>Glossata</taxon>
        <taxon>Ditrysia</taxon>
        <taxon>Bombycoidea</taxon>
        <taxon>Bombycidae</taxon>
        <taxon>Bombycinae</taxon>
        <taxon>Bombyx</taxon>
    </lineage>
</organism>
<feature type="compositionally biased region" description="Low complexity" evidence="14">
    <location>
        <begin position="525"/>
        <end position="536"/>
    </location>
</feature>
<evidence type="ECO:0000256" key="13">
    <source>
        <dbReference type="SAM" id="Coils"/>
    </source>
</evidence>
<dbReference type="GO" id="GO:0005634">
    <property type="term" value="C:nucleus"/>
    <property type="evidence" value="ECO:0007669"/>
    <property type="project" value="UniProtKB-SubCell"/>
</dbReference>
<feature type="compositionally biased region" description="Acidic residues" evidence="14">
    <location>
        <begin position="1263"/>
        <end position="1279"/>
    </location>
</feature>
<dbReference type="SMART" id="SM00249">
    <property type="entry name" value="PHD"/>
    <property type="match status" value="2"/>
</dbReference>
<feature type="coiled-coil region" evidence="13">
    <location>
        <begin position="1507"/>
        <end position="1534"/>
    </location>
</feature>
<keyword evidence="10" id="KW-0539">Nucleus</keyword>
<feature type="region of interest" description="Disordered" evidence="14">
    <location>
        <begin position="1927"/>
        <end position="1952"/>
    </location>
</feature>
<keyword evidence="3" id="KW-0479">Metal-binding</keyword>
<name>A0A8R2M498_BOMMO</name>
<evidence type="ECO:0000256" key="8">
    <source>
        <dbReference type="ARBA" id="ARBA00023117"/>
    </source>
</evidence>
<feature type="domain" description="Bromo" evidence="15">
    <location>
        <begin position="2239"/>
        <end position="2309"/>
    </location>
</feature>
<comment type="subcellular location">
    <subcellularLocation>
        <location evidence="1">Nucleus</location>
    </subcellularLocation>
</comment>
<keyword evidence="8 11" id="KW-0103">Bromodomain</keyword>
<feature type="region of interest" description="Disordered" evidence="14">
    <location>
        <begin position="431"/>
        <end position="557"/>
    </location>
</feature>
<protein>
    <recommendedName>
        <fullName evidence="21">Bromodomain adjacent to zinc finger domain protein 2B</fullName>
    </recommendedName>
</protein>
<evidence type="ECO:0000256" key="3">
    <source>
        <dbReference type="ARBA" id="ARBA00022723"/>
    </source>
</evidence>
<dbReference type="InterPro" id="IPR001487">
    <property type="entry name" value="Bromodomain"/>
</dbReference>
<evidence type="ECO:0000256" key="6">
    <source>
        <dbReference type="ARBA" id="ARBA00023015"/>
    </source>
</evidence>
<feature type="compositionally biased region" description="Low complexity" evidence="14">
    <location>
        <begin position="178"/>
        <end position="199"/>
    </location>
</feature>
<evidence type="ECO:0000256" key="12">
    <source>
        <dbReference type="PROSITE-ProRule" id="PRU00146"/>
    </source>
</evidence>
<feature type="compositionally biased region" description="Basic and acidic residues" evidence="14">
    <location>
        <begin position="1171"/>
        <end position="1204"/>
    </location>
</feature>
<feature type="compositionally biased region" description="Polar residues" evidence="14">
    <location>
        <begin position="1931"/>
        <end position="1945"/>
    </location>
</feature>
<dbReference type="PRINTS" id="PR00503">
    <property type="entry name" value="BROMODOMAIN"/>
</dbReference>
<dbReference type="InterPro" id="IPR018247">
    <property type="entry name" value="EF_Hand_1_Ca_BS"/>
</dbReference>
<dbReference type="InterPro" id="IPR036427">
    <property type="entry name" value="Bromodomain-like_sf"/>
</dbReference>
<dbReference type="Pfam" id="PF02791">
    <property type="entry name" value="DDT"/>
    <property type="match status" value="1"/>
</dbReference>
<dbReference type="GO" id="GO:0003677">
    <property type="term" value="F:DNA binding"/>
    <property type="evidence" value="ECO:0007669"/>
    <property type="project" value="InterPro"/>
</dbReference>
<evidence type="ECO:0000256" key="9">
    <source>
        <dbReference type="ARBA" id="ARBA00023163"/>
    </source>
</evidence>
<dbReference type="CDD" id="cd15545">
    <property type="entry name" value="PHD_BAZ2A_like"/>
    <property type="match status" value="1"/>
</dbReference>
<keyword evidence="5" id="KW-0862">Zinc</keyword>
<dbReference type="InterPro" id="IPR028941">
    <property type="entry name" value="WHIM2_dom"/>
</dbReference>
<evidence type="ECO:0000313" key="19">
    <source>
        <dbReference type="EnsemblMetazoa" id="XP_037873193.1"/>
    </source>
</evidence>
<feature type="compositionally biased region" description="Low complexity" evidence="14">
    <location>
        <begin position="2126"/>
        <end position="2150"/>
    </location>
</feature>
<evidence type="ECO:0000259" key="17">
    <source>
        <dbReference type="PROSITE" id="PS50827"/>
    </source>
</evidence>
<dbReference type="InterPro" id="IPR011011">
    <property type="entry name" value="Znf_FYVE_PHD"/>
</dbReference>
<dbReference type="CDD" id="cd00122">
    <property type="entry name" value="MBD"/>
    <property type="match status" value="1"/>
</dbReference>
<keyword evidence="4 12" id="KW-0863">Zinc-finger</keyword>
<reference evidence="20" key="1">
    <citation type="journal article" date="2008" name="Insect Biochem. Mol. Biol.">
        <title>The genome of a lepidopteran model insect, the silkworm Bombyx mori.</title>
        <authorList>
            <consortium name="International Silkworm Genome Consortium"/>
        </authorList>
    </citation>
    <scope>NUCLEOTIDE SEQUENCE [LARGE SCALE GENOMIC DNA]</scope>
    <source>
        <strain evidence="20">p50T</strain>
    </source>
</reference>
<sequence length="2326" mass="255706">MDKEGGEGAEPGKGPDGLLDAAGLFGAYWGRDGSAGGAAAQAQAQAQAALFGFGSRYPPPTTLGVAANQAASLGLHPAASAAWWSMASHLAAQDYLARLQASGLNFPPLGDPYAALSALSGSGMKQNKPVKPPGRSERSGRSSTSSSASAKEKSPSTNNSSQPNMADWSSNYGFPKTSSPSTMHSQSLSSLASLNSLVSAPHQHKPAKTNPSSSQSRKSSSSGPSKNKERELALLRGDLMLAQAAAHGAYHAAVAAAKGKNMSPLYPFGMGSEKDRHAGFDSLTGLPHTILSAALEGGDPASVLGGVRLPPDTEIIKYTSSLAGPKAPPGSTNRGRKKTISLDPPQVSVHPSSGDRSAPLPSKRPKVDEYGASRSSVEVIRLPHGKQERAHNSTPPHNFSDYAGISRELLQTIASQSGVSLAALERQLAGATPSGESGVGMSKSIGGEHSPLDLGSKSADDDKPLNLSLKPTPSCTQASDALSRLTSLSSSLSASNDRSSRRKPGAKPRRVAPDFAQADSPRPKSSGSEDSESVSGWPSREGRPRNLGRGVSKPKKNTVASLLAQSRALGLRPALAQQLLGETDLEKLKALLGETASTDSECPSDSGPSDSDASDSSRRPKESQLRLPLALGWKRVTVIRGLSRNCSIKGDVSYSPPEPHAALKLKSMQELQSFLDSNPCPPLSLDNFSFSSRAILGEYVQPCADVADPLVFNETEITKRLEEARALSSLGSRPTPPPLDRRMELARLQQAARDARRDHSVRSKDQARLVRELEKSEKAELAKREKEARSQQLLERKQEEIEKQRMEEQAKKQQEREIKRQQALLLKEQERERRRQHTTFIRQLDARRRWEERERKKHQNLLDRLLVKEKKLQQRRKEMELLSELRRPQEDSTLSDQKPLPTLNRIPGLKLAGQAMADILQVYEFIHNFGQTLGFDLDCMPTLSTLQAALLPNCNADAEEELIQVLTQLLITAIEDPGIPHPGRHTTLLGHAIRMGDITPHNLSEVLRIYLYANATGEVKALTGLTAERERERRVADHHQTDAEMVHTSATTRNAAYYEHLHNNGTYKLSEALRDKPFVALNATVKAKILAFLCNELLQNKAVLRQIDGSLEHLTQLKKERYLMDMKIRKVRVLHQRKLRAEQSEKQQALALERMQRLVEESSGNTRASPHSHDEDQQMHEKPETPKKQPKEHALTPEADDKTDSPSPYKEPQHVEESDKELSPLKDLSNGVKSKELLNNNKEECGGGDASKLDKDSVLGDDVLSDPESDGAQHDEDEDKNLSAEELSRKLEKLLRQSEQQLQQLQAGSHALRATCYGQDRYWRRYWSLGKAGGIFVEGMESAQPEILMYHETLENNLARDKDEMSIAKKKEVKEKIESPPEEGDIRPDDTETQAEALKSQLELKNIKSELNLSDHTQIIKYEPNVKHGACKVEGSSIKMEEKFIQHKQNSEGQDMLDIEDSIPTAFLVQKPTHKPLYAAQAEPADRPQEIVKVENVKVETPEQDTKDQLVNNLEELRKMAEAVSSQLDAAKKAEEIKQESLKSETSEPDSAQAYLHSKILEGKWFSILRHESSFLNSINDGDDVAYCDNEHTCAEVAVAQGHKWDVSNNLHLLRDPSLFTLNSMVTSVQVPPPSVCADSSLTMSGLHPDVMEASLAGDAAMDEDENKEQENDLEKELQADRLKLDAAAQRAKASSLTSLGLLNFNALSTYVTCDSPPPIQMSPDELEQLDYCKIYGLPKKISGNFVTRDLRHGWWRITDSEQLRALMEALHPRGVRERELHASFVNHLPTANNKLHIDLGDVPVDLDPGNLDPGSEDPGEHSAGYPPPDSPSSYCALTARRVDLNLLQMVEQLEERVAAASLQTKGWRPSRGAAGAAAGGLGGAELVARARLKLAAVEAHIERRYLKPPLVQRYASTAEANLGAMLSGEHGNTSAPSPQNSDGGNESKDNKGIARGLATWRDAVARCSTSAQLAMLLHALETAVAWDKSVMKANCQFCLNGDNEDQLLLCDACDKGYHTYCFKPRMDKIPEGDWYCWECVNKARGERVCIVCGGASPGRVIPCALCVRAYHQDCHYPPLAKNPRGKWYCNNCISRAPPKKPRNAKKRDNKHKDKDKDSSLELDHSMAPSPAPSHASSSTAAEEGAAPDAADLPRDCTHACITAPAADLPEDGPPPEKRRSLQYVGGNGAVHDDDQSIDSEDRDTENVPAPPRAKKEKNSAKKLLKELQFCKNLLCEMECHEHAWPFLLPVNNKQFPQYKKVIKCPMDLSTIKKKLQDSSYKCKEEFASDVRLIFSNCEVFNEDYSPVGRAGHNMRQFFEEKWTQS</sequence>
<dbReference type="InterPro" id="IPR013083">
    <property type="entry name" value="Znf_RING/FYVE/PHD"/>
</dbReference>
<feature type="compositionally biased region" description="Low complexity" evidence="14">
    <location>
        <begin position="212"/>
        <end position="225"/>
    </location>
</feature>
<dbReference type="PANTHER" id="PTHR45915:SF2">
    <property type="entry name" value="TOUTATIS, ISOFORM E"/>
    <property type="match status" value="1"/>
</dbReference>
<feature type="compositionally biased region" description="Basic residues" evidence="14">
    <location>
        <begin position="500"/>
        <end position="510"/>
    </location>
</feature>
<feature type="compositionally biased region" description="Basic and acidic residues" evidence="14">
    <location>
        <begin position="2111"/>
        <end position="2125"/>
    </location>
</feature>
<feature type="domain" description="DDT" evidence="17">
    <location>
        <begin position="913"/>
        <end position="976"/>
    </location>
</feature>
<dbReference type="PROSITE" id="PS50827">
    <property type="entry name" value="DDT"/>
    <property type="match status" value="1"/>
</dbReference>
<evidence type="ECO:0000256" key="2">
    <source>
        <dbReference type="ARBA" id="ARBA00007444"/>
    </source>
</evidence>
<dbReference type="Pfam" id="PF00439">
    <property type="entry name" value="Bromodomain"/>
    <property type="match status" value="1"/>
</dbReference>